<sequence>MKLLNSYECKDEAEKALVLITGEKRLASERDGTEVIYNLFGVPSWGNFYKLGMFGLAELEAILDKNKKGFSIDSGEYSKIMTMLKNISSIYSLDIPKHWLL</sequence>
<comment type="caution">
    <text evidence="1">The sequence shown here is derived from an EMBL/GenBank/DDBJ whole genome shotgun (WGS) entry which is preliminary data.</text>
</comment>
<gene>
    <name evidence="1" type="ORF">SAMEA2273372_01895</name>
</gene>
<evidence type="ECO:0000313" key="1">
    <source>
        <dbReference type="EMBL" id="CZX45512.1"/>
    </source>
</evidence>
<accession>A0A822WQ86</accession>
<reference evidence="1 2" key="1">
    <citation type="submission" date="2016-03" db="EMBL/GenBank/DDBJ databases">
        <authorList>
            <consortium name="Pathogen Informatics"/>
        </authorList>
    </citation>
    <scope>NUCLEOTIDE SEQUENCE [LARGE SCALE GENOMIC DNA]</scope>
    <source>
        <strain evidence="2">e1527</strain>
    </source>
</reference>
<evidence type="ECO:0000313" key="2">
    <source>
        <dbReference type="Proteomes" id="UP000076063"/>
    </source>
</evidence>
<dbReference type="RefSeq" id="WP_063154887.1">
    <property type="nucleotide sequence ID" value="NZ_CP039452.1"/>
</dbReference>
<organism evidence="1 2">
    <name type="scientific">Enterobacter bugandensis</name>
    <dbReference type="NCBI Taxonomy" id="881260"/>
    <lineage>
        <taxon>Bacteria</taxon>
        <taxon>Pseudomonadati</taxon>
        <taxon>Pseudomonadota</taxon>
        <taxon>Gammaproteobacteria</taxon>
        <taxon>Enterobacterales</taxon>
        <taxon>Enterobacteriaceae</taxon>
        <taxon>Enterobacter</taxon>
    </lineage>
</organism>
<dbReference type="EMBL" id="FJZI01000003">
    <property type="protein sequence ID" value="CZX45512.1"/>
    <property type="molecule type" value="Genomic_DNA"/>
</dbReference>
<dbReference type="Proteomes" id="UP000076063">
    <property type="component" value="Unassembled WGS sequence"/>
</dbReference>
<name>A0A822WQ86_9ENTR</name>
<proteinExistence type="predicted"/>
<dbReference type="AlphaFoldDB" id="A0A822WQ86"/>
<protein>
    <submittedName>
        <fullName evidence="1">Uncharacterized protein</fullName>
    </submittedName>
</protein>